<dbReference type="PANTHER" id="PTHR21666">
    <property type="entry name" value="PEPTIDASE-RELATED"/>
    <property type="match status" value="1"/>
</dbReference>
<feature type="domain" description="M23ase beta-sheet core" evidence="1">
    <location>
        <begin position="113"/>
        <end position="181"/>
    </location>
</feature>
<organism evidence="2 3">
    <name type="scientific">Schleiferia thermophila</name>
    <dbReference type="NCBI Taxonomy" id="884107"/>
    <lineage>
        <taxon>Bacteria</taxon>
        <taxon>Pseudomonadati</taxon>
        <taxon>Bacteroidota</taxon>
        <taxon>Flavobacteriia</taxon>
        <taxon>Flavobacteriales</taxon>
        <taxon>Schleiferiaceae</taxon>
        <taxon>Schleiferia</taxon>
    </lineage>
</organism>
<dbReference type="SUPFAM" id="SSF51261">
    <property type="entry name" value="Duplicated hybrid motif"/>
    <property type="match status" value="2"/>
</dbReference>
<dbReference type="GO" id="GO:0004222">
    <property type="term" value="F:metalloendopeptidase activity"/>
    <property type="evidence" value="ECO:0007669"/>
    <property type="project" value="TreeGrafter"/>
</dbReference>
<dbReference type="Proteomes" id="UP000253517">
    <property type="component" value="Unassembled WGS sequence"/>
</dbReference>
<dbReference type="EMBL" id="QPJS01000001">
    <property type="protein sequence ID" value="RCX04883.1"/>
    <property type="molecule type" value="Genomic_DNA"/>
</dbReference>
<gene>
    <name evidence="2" type="ORF">DES35_101153</name>
</gene>
<accession>A0A369A6V7</accession>
<name>A0A369A6V7_9FLAO</name>
<keyword evidence="3" id="KW-1185">Reference proteome</keyword>
<comment type="caution">
    <text evidence="2">The sequence shown here is derived from an EMBL/GenBank/DDBJ whole genome shotgun (WGS) entry which is preliminary data.</text>
</comment>
<protein>
    <submittedName>
        <fullName evidence="2">Peptidase M23-like protein</fullName>
    </submittedName>
</protein>
<reference evidence="2 3" key="1">
    <citation type="submission" date="2018-07" db="EMBL/GenBank/DDBJ databases">
        <title>Genomic Encyclopedia of Type Strains, Phase IV (KMG-IV): sequencing the most valuable type-strain genomes for metagenomic binning, comparative biology and taxonomic classification.</title>
        <authorList>
            <person name="Goeker M."/>
        </authorList>
    </citation>
    <scope>NUCLEOTIDE SEQUENCE [LARGE SCALE GENOMIC DNA]</scope>
    <source>
        <strain evidence="2 3">DSM 21410</strain>
    </source>
</reference>
<dbReference type="InterPro" id="IPR050570">
    <property type="entry name" value="Cell_wall_metabolism_enzyme"/>
</dbReference>
<dbReference type="PANTHER" id="PTHR21666:SF285">
    <property type="entry name" value="M23 FAMILY METALLOPEPTIDASE"/>
    <property type="match status" value="1"/>
</dbReference>
<sequence>MPDSPGILNFHCLPYKRIELICDGYIFQLFKKKVIRQACEYFKCRGMRFAVKKTDFSRMIRWDTGLVALFAVFGLVGSLSGQPEIKLPEYFGPPLELPLQLSGNFGELRSNHFHAGLDLRTGGVEGKKVFAAADGYVARILVSAYGYGKALYIQHPNGYMTVYAHLQRFNTAIEQYVRQEQYKRESFEVDLYPEPGMLRVKKGEVIALSGNTGGSAGPHLHFEIRDQGSERAINPMAFGYEVPDSKPPEFLQCMVYELDEDFLEIQRRILPVRRVSPSVYRLEKDTVSIPVLAGLGVETVDYKDGSGFKFGVYTLSLYVDGELIYKFSADAVRFDETRYLNAHIDYDYRVNSGRNVHQLFVLPGNRLDVYTAVVNRGLISLTPDSVVRVQIVASDISGNVSELAFWARGVSETINAQPQQRRGYFGFNDEIVIKDDHFVFLAESGTFYRPVRVNFSVKPLEPESLSAQVHFRDESVPFHKFATLRMKVNGSHPNASKFVLVNTVGNKRNVVTGTLEGDWYTAKIRSFGKYWVEADLKVPTIVPQNIPAGGNMRHQALVRFRISDDLSGIKSYRMEINGQWVLAEFDGKTGLLYHIFETPPAGRKMEIKVKVTDGVGNIGEYRTEIIR</sequence>
<dbReference type="AlphaFoldDB" id="A0A369A6V7"/>
<dbReference type="InterPro" id="IPR016047">
    <property type="entry name" value="M23ase_b-sheet_dom"/>
</dbReference>
<feature type="domain" description="M23ase beta-sheet core" evidence="1">
    <location>
        <begin position="199"/>
        <end position="229"/>
    </location>
</feature>
<evidence type="ECO:0000313" key="3">
    <source>
        <dbReference type="Proteomes" id="UP000253517"/>
    </source>
</evidence>
<dbReference type="CDD" id="cd12797">
    <property type="entry name" value="M23_peptidase"/>
    <property type="match status" value="1"/>
</dbReference>
<dbReference type="Pfam" id="PF01551">
    <property type="entry name" value="Peptidase_M23"/>
    <property type="match status" value="2"/>
</dbReference>
<dbReference type="Gene3D" id="2.70.70.10">
    <property type="entry name" value="Glucose Permease (Domain IIA)"/>
    <property type="match status" value="1"/>
</dbReference>
<dbReference type="InterPro" id="IPR011055">
    <property type="entry name" value="Dup_hybrid_motif"/>
</dbReference>
<proteinExistence type="predicted"/>
<evidence type="ECO:0000313" key="2">
    <source>
        <dbReference type="EMBL" id="RCX04883.1"/>
    </source>
</evidence>
<evidence type="ECO:0000259" key="1">
    <source>
        <dbReference type="Pfam" id="PF01551"/>
    </source>
</evidence>